<feature type="region of interest" description="Disordered" evidence="11">
    <location>
        <begin position="321"/>
        <end position="346"/>
    </location>
</feature>
<evidence type="ECO:0000313" key="12">
    <source>
        <dbReference type="EnsemblMetazoa" id="PPA23728.1"/>
    </source>
</evidence>
<dbReference type="SMART" id="SM00399">
    <property type="entry name" value="ZnF_C4"/>
    <property type="match status" value="1"/>
</dbReference>
<feature type="region of interest" description="Disordered" evidence="11">
    <location>
        <begin position="285"/>
        <end position="306"/>
    </location>
</feature>
<sequence length="599" mass="65652">MFDLSLRSHPSHPFLLPFLPPPPSSPPPSPLPSSPSISRFSPLLCSMFDVFPFCSNRGGCTPRTTAYTNLTTPPNPSTLLSEMMLLQEMPSASGLAPTTSSATVLSSLDPSTINFSAFLPTSVSNSFLSTQFLATVAASQPSLFASLLPQSSMTTMTSVSSPLGVITTPSTSSMSLPPVAPITRPSSAKDEQRAASTCPMPIPARNTRVFDEKCVVCSDRATGLHYSVPSCNGCKTFFRRTIICGRRFKCHKDGQCTFNKQGRCSCRACRFQKCIESGMDPHAIQQSRNAPYPLPSSSYSDQKDSAPSCYSTNNLGDMLGEALTRPDTPLSASGLSSTGVSPVPPQLDTKSIQSFIENEDLRDLVTREIKMYGLRRSGGYRGGALLDILTKPSAIENKESLMTIHEAPVFIHDQSRTEFWLNYELSISIEYAKTHEVFRNLSFCDKCVLLEDTHLALFIFTAAYEAYFKEGKALHYSNGDEVIFGEDTGSPNDLIEIMTRCCLDPATFALSKAIIFLNPDAYGLSPEGKQLIDHERERHMRLLGTYTFQRFTTRGASILAESILLPATTHALGRRMRSRPPAFVPLLYISTPMPVKKEV</sequence>
<evidence type="ECO:0000313" key="13">
    <source>
        <dbReference type="Proteomes" id="UP000005239"/>
    </source>
</evidence>
<organism evidence="12 13">
    <name type="scientific">Pristionchus pacificus</name>
    <name type="common">Parasitic nematode worm</name>
    <dbReference type="NCBI Taxonomy" id="54126"/>
    <lineage>
        <taxon>Eukaryota</taxon>
        <taxon>Metazoa</taxon>
        <taxon>Ecdysozoa</taxon>
        <taxon>Nematoda</taxon>
        <taxon>Chromadorea</taxon>
        <taxon>Rhabditida</taxon>
        <taxon>Rhabditina</taxon>
        <taxon>Diplogasteromorpha</taxon>
        <taxon>Diplogasteroidea</taxon>
        <taxon>Neodiplogasteridae</taxon>
        <taxon>Pristionchus</taxon>
    </lineage>
</organism>
<evidence type="ECO:0000256" key="3">
    <source>
        <dbReference type="ARBA" id="ARBA00022723"/>
    </source>
</evidence>
<reference evidence="13" key="1">
    <citation type="journal article" date="2008" name="Nat. Genet.">
        <title>The Pristionchus pacificus genome provides a unique perspective on nematode lifestyle and parasitism.</title>
        <authorList>
            <person name="Dieterich C."/>
            <person name="Clifton S.W."/>
            <person name="Schuster L.N."/>
            <person name="Chinwalla A."/>
            <person name="Delehaunty K."/>
            <person name="Dinkelacker I."/>
            <person name="Fulton L."/>
            <person name="Fulton R."/>
            <person name="Godfrey J."/>
            <person name="Minx P."/>
            <person name="Mitreva M."/>
            <person name="Roeseler W."/>
            <person name="Tian H."/>
            <person name="Witte H."/>
            <person name="Yang S.P."/>
            <person name="Wilson R.K."/>
            <person name="Sommer R.J."/>
        </authorList>
    </citation>
    <scope>NUCLEOTIDE SEQUENCE [LARGE SCALE GENOMIC DNA]</scope>
    <source>
        <strain evidence="13">PS312</strain>
    </source>
</reference>
<evidence type="ECO:0000256" key="10">
    <source>
        <dbReference type="ARBA" id="ARBA00023242"/>
    </source>
</evidence>
<feature type="region of interest" description="Disordered" evidence="11">
    <location>
        <begin position="170"/>
        <end position="198"/>
    </location>
</feature>
<keyword evidence="4" id="KW-0863">Zinc-finger</keyword>
<dbReference type="EnsemblMetazoa" id="PPA23728.1">
    <property type="protein sequence ID" value="PPA23728.1"/>
    <property type="gene ID" value="WBGene00113282"/>
</dbReference>
<evidence type="ECO:0000256" key="11">
    <source>
        <dbReference type="SAM" id="MobiDB-lite"/>
    </source>
</evidence>
<evidence type="ECO:0000256" key="7">
    <source>
        <dbReference type="ARBA" id="ARBA00023125"/>
    </source>
</evidence>
<dbReference type="Gene3D" id="1.10.565.10">
    <property type="entry name" value="Retinoid X Receptor"/>
    <property type="match status" value="1"/>
</dbReference>
<dbReference type="PROSITE" id="PS51030">
    <property type="entry name" value="NUCLEAR_REC_DBD_2"/>
    <property type="match status" value="1"/>
</dbReference>
<dbReference type="InterPro" id="IPR050274">
    <property type="entry name" value="Nuclear_hormone_rcpt_NR2"/>
</dbReference>
<dbReference type="Proteomes" id="UP000005239">
    <property type="component" value="Unassembled WGS sequence"/>
</dbReference>
<dbReference type="GO" id="GO:0008270">
    <property type="term" value="F:zinc ion binding"/>
    <property type="evidence" value="ECO:0007669"/>
    <property type="project" value="UniProtKB-KW"/>
</dbReference>
<keyword evidence="9" id="KW-0675">Receptor</keyword>
<dbReference type="InterPro" id="IPR049636">
    <property type="entry name" value="HNF4-like_DBD"/>
</dbReference>
<keyword evidence="13" id="KW-1185">Reference proteome</keyword>
<protein>
    <submittedName>
        <fullName evidence="12">Nuclear receptor</fullName>
    </submittedName>
</protein>
<accession>A0A2A6BEN6</accession>
<name>A0A2A6BEN6_PRIPA</name>
<dbReference type="GO" id="GO:0006357">
    <property type="term" value="P:regulation of transcription by RNA polymerase II"/>
    <property type="evidence" value="ECO:0000318"/>
    <property type="project" value="GO_Central"/>
</dbReference>
<evidence type="ECO:0000256" key="5">
    <source>
        <dbReference type="ARBA" id="ARBA00022833"/>
    </source>
</evidence>
<evidence type="ECO:0000256" key="6">
    <source>
        <dbReference type="ARBA" id="ARBA00023015"/>
    </source>
</evidence>
<evidence type="ECO:0000256" key="2">
    <source>
        <dbReference type="ARBA" id="ARBA00005993"/>
    </source>
</evidence>
<dbReference type="GO" id="GO:0000978">
    <property type="term" value="F:RNA polymerase II cis-regulatory region sequence-specific DNA binding"/>
    <property type="evidence" value="ECO:0000318"/>
    <property type="project" value="GO_Central"/>
</dbReference>
<dbReference type="OrthoDB" id="9984314at2759"/>
<dbReference type="Gene3D" id="3.30.50.10">
    <property type="entry name" value="Erythroid Transcription Factor GATA-1, subunit A"/>
    <property type="match status" value="1"/>
</dbReference>
<reference evidence="12" key="2">
    <citation type="submission" date="2022-06" db="UniProtKB">
        <authorList>
            <consortium name="EnsemblMetazoa"/>
        </authorList>
    </citation>
    <scope>IDENTIFICATION</scope>
    <source>
        <strain evidence="12">PS312</strain>
    </source>
</reference>
<keyword evidence="5" id="KW-0862">Zinc</keyword>
<keyword evidence="10" id="KW-0539">Nucleus</keyword>
<dbReference type="SUPFAM" id="SSF57716">
    <property type="entry name" value="Glucocorticoid receptor-like (DNA-binding domain)"/>
    <property type="match status" value="1"/>
</dbReference>
<dbReference type="CDD" id="cd06960">
    <property type="entry name" value="NR_DBD_HNF4A"/>
    <property type="match status" value="1"/>
</dbReference>
<dbReference type="SMART" id="SM00430">
    <property type="entry name" value="HOLI"/>
    <property type="match status" value="1"/>
</dbReference>
<evidence type="ECO:0000256" key="1">
    <source>
        <dbReference type="ARBA" id="ARBA00004123"/>
    </source>
</evidence>
<dbReference type="GO" id="GO:0030154">
    <property type="term" value="P:cell differentiation"/>
    <property type="evidence" value="ECO:0000318"/>
    <property type="project" value="GO_Central"/>
</dbReference>
<dbReference type="SUPFAM" id="SSF48508">
    <property type="entry name" value="Nuclear receptor ligand-binding domain"/>
    <property type="match status" value="1"/>
</dbReference>
<keyword evidence="6" id="KW-0805">Transcription regulation</keyword>
<dbReference type="InterPro" id="IPR001628">
    <property type="entry name" value="Znf_hrmn_rcpt"/>
</dbReference>
<dbReference type="GO" id="GO:0005634">
    <property type="term" value="C:nucleus"/>
    <property type="evidence" value="ECO:0007669"/>
    <property type="project" value="UniProtKB-SubCell"/>
</dbReference>
<evidence type="ECO:0000256" key="8">
    <source>
        <dbReference type="ARBA" id="ARBA00023163"/>
    </source>
</evidence>
<dbReference type="FunFam" id="3.30.50.10:FF:000030">
    <property type="entry name" value="Nuclear Hormone Receptor family"/>
    <property type="match status" value="1"/>
</dbReference>
<dbReference type="PRINTS" id="PR00047">
    <property type="entry name" value="STROIDFINGER"/>
</dbReference>
<feature type="compositionally biased region" description="Polar residues" evidence="11">
    <location>
        <begin position="330"/>
        <end position="340"/>
    </location>
</feature>
<dbReference type="PANTHER" id="PTHR24083">
    <property type="entry name" value="NUCLEAR HORMONE RECEPTOR"/>
    <property type="match status" value="1"/>
</dbReference>
<dbReference type="Pfam" id="PF00105">
    <property type="entry name" value="zf-C4"/>
    <property type="match status" value="1"/>
</dbReference>
<comment type="similarity">
    <text evidence="2">Belongs to the nuclear hormone receptor family.</text>
</comment>
<dbReference type="InterPro" id="IPR035500">
    <property type="entry name" value="NHR-like_dom_sf"/>
</dbReference>
<keyword evidence="3" id="KW-0479">Metal-binding</keyword>
<gene>
    <name evidence="12" type="primary">WBGene00113282</name>
</gene>
<evidence type="ECO:0000256" key="9">
    <source>
        <dbReference type="ARBA" id="ARBA00023170"/>
    </source>
</evidence>
<dbReference type="PROSITE" id="PS51843">
    <property type="entry name" value="NR_LBD"/>
    <property type="match status" value="1"/>
</dbReference>
<keyword evidence="7" id="KW-0238">DNA-binding</keyword>
<dbReference type="InterPro" id="IPR000536">
    <property type="entry name" value="Nucl_hrmn_rcpt_lig-bd"/>
</dbReference>
<keyword evidence="8" id="KW-0804">Transcription</keyword>
<evidence type="ECO:0000256" key="4">
    <source>
        <dbReference type="ARBA" id="ARBA00022771"/>
    </source>
</evidence>
<dbReference type="AlphaFoldDB" id="A0A2A6BEN6"/>
<dbReference type="PROSITE" id="PS00031">
    <property type="entry name" value="NUCLEAR_REC_DBD_1"/>
    <property type="match status" value="1"/>
</dbReference>
<dbReference type="GO" id="GO:0004879">
    <property type="term" value="F:nuclear receptor activity"/>
    <property type="evidence" value="ECO:0000318"/>
    <property type="project" value="GO_Central"/>
</dbReference>
<proteinExistence type="inferred from homology"/>
<comment type="subcellular location">
    <subcellularLocation>
        <location evidence="1">Nucleus</location>
    </subcellularLocation>
</comment>
<feature type="compositionally biased region" description="Polar residues" evidence="11">
    <location>
        <begin position="285"/>
        <end position="300"/>
    </location>
</feature>
<dbReference type="InterPro" id="IPR013088">
    <property type="entry name" value="Znf_NHR/GATA"/>
</dbReference>
<accession>A0A8R1UHB1</accession>